<keyword evidence="6" id="KW-0406">Ion transport</keyword>
<comment type="function">
    <text evidence="6">Forms chloride channels.</text>
</comment>
<feature type="transmembrane region" description="Helical" evidence="6">
    <location>
        <begin position="269"/>
        <end position="288"/>
    </location>
</feature>
<evidence type="ECO:0000256" key="1">
    <source>
        <dbReference type="ARBA" id="ARBA00004370"/>
    </source>
</evidence>
<keyword evidence="8" id="KW-1185">Reference proteome</keyword>
<dbReference type="InterPro" id="IPR000615">
    <property type="entry name" value="Bestrophin"/>
</dbReference>
<dbReference type="PANTHER" id="PTHR10736:SF28">
    <property type="entry name" value="BESTROPHIN HOMOLOG 13"/>
    <property type="match status" value="1"/>
</dbReference>
<dbReference type="OMA" id="NDYEPLQ"/>
<dbReference type="PANTHER" id="PTHR10736">
    <property type="entry name" value="BESTROPHIN"/>
    <property type="match status" value="1"/>
</dbReference>
<proteinExistence type="inferred from homology"/>
<feature type="transmembrane region" description="Helical" evidence="6">
    <location>
        <begin position="224"/>
        <end position="249"/>
    </location>
</feature>
<keyword evidence="6" id="KW-0869">Chloride channel</keyword>
<feature type="transmembrane region" description="Helical" evidence="6">
    <location>
        <begin position="74"/>
        <end position="93"/>
    </location>
</feature>
<evidence type="ECO:0000256" key="5">
    <source>
        <dbReference type="ARBA" id="ARBA00034769"/>
    </source>
</evidence>
<comment type="similarity">
    <text evidence="5 6">Belongs to the anion channel-forming bestrophin (TC 1.A.46) family. Calcium-sensitive chloride channel subfamily.</text>
</comment>
<dbReference type="Proteomes" id="UP000031036">
    <property type="component" value="Unassembled WGS sequence"/>
</dbReference>
<dbReference type="GO" id="GO:0005886">
    <property type="term" value="C:plasma membrane"/>
    <property type="evidence" value="ECO:0007669"/>
    <property type="project" value="UniProtKB-SubCell"/>
</dbReference>
<dbReference type="EMBL" id="JPKZ01022854">
    <property type="protein sequence ID" value="KHN70697.1"/>
    <property type="molecule type" value="Genomic_DNA"/>
</dbReference>
<feature type="transmembrane region" description="Helical" evidence="6">
    <location>
        <begin position="20"/>
        <end position="38"/>
    </location>
</feature>
<dbReference type="InterPro" id="IPR021134">
    <property type="entry name" value="Bestrophin-like"/>
</dbReference>
<dbReference type="OrthoDB" id="201595at2759"/>
<reference evidence="7 8" key="1">
    <citation type="submission" date="2014-11" db="EMBL/GenBank/DDBJ databases">
        <title>Genetic blueprint of the zoonotic pathogen Toxocara canis.</title>
        <authorList>
            <person name="Zhu X.-Q."/>
            <person name="Korhonen P.K."/>
            <person name="Cai H."/>
            <person name="Young N.D."/>
            <person name="Nejsum P."/>
            <person name="von Samson-Himmelstjerna G."/>
            <person name="Boag P.R."/>
            <person name="Tan P."/>
            <person name="Li Q."/>
            <person name="Min J."/>
            <person name="Yang Y."/>
            <person name="Wang X."/>
            <person name="Fang X."/>
            <person name="Hall R.S."/>
            <person name="Hofmann A."/>
            <person name="Sternberg P.W."/>
            <person name="Jex A.R."/>
            <person name="Gasser R.B."/>
        </authorList>
    </citation>
    <scope>NUCLEOTIDE SEQUENCE [LARGE SCALE GENOMIC DNA]</scope>
    <source>
        <strain evidence="7">PN_DK_2014</strain>
    </source>
</reference>
<dbReference type="GO" id="GO:0034707">
    <property type="term" value="C:chloride channel complex"/>
    <property type="evidence" value="ECO:0007669"/>
    <property type="project" value="UniProtKB-KW"/>
</dbReference>
<comment type="caution">
    <text evidence="7">The sequence shown here is derived from an EMBL/GenBank/DDBJ whole genome shotgun (WGS) entry which is preliminary data.</text>
</comment>
<protein>
    <recommendedName>
        <fullName evidence="6">Bestrophin homolog</fullName>
    </recommendedName>
</protein>
<evidence type="ECO:0000256" key="2">
    <source>
        <dbReference type="ARBA" id="ARBA00022692"/>
    </source>
</evidence>
<keyword evidence="3 6" id="KW-1133">Transmembrane helix</keyword>
<keyword evidence="4 6" id="KW-0472">Membrane</keyword>
<dbReference type="Pfam" id="PF01062">
    <property type="entry name" value="Bestrophin"/>
    <property type="match status" value="1"/>
</dbReference>
<evidence type="ECO:0000256" key="6">
    <source>
        <dbReference type="RuleBase" id="RU363126"/>
    </source>
</evidence>
<keyword evidence="6" id="KW-0813">Transport</keyword>
<keyword evidence="6" id="KW-1003">Cell membrane</keyword>
<evidence type="ECO:0000256" key="3">
    <source>
        <dbReference type="ARBA" id="ARBA00022989"/>
    </source>
</evidence>
<evidence type="ECO:0000313" key="8">
    <source>
        <dbReference type="Proteomes" id="UP000031036"/>
    </source>
</evidence>
<evidence type="ECO:0000256" key="4">
    <source>
        <dbReference type="ARBA" id="ARBA00023136"/>
    </source>
</evidence>
<dbReference type="AlphaFoldDB" id="A0A0B2UNP8"/>
<sequence length="397" mass="47326">MTISYTGNFCRLLLRWKGSIWRLVWKELAIFLFLYYALRLLYTTALPMLDDDDAKRYRRIFEQLAIMFDDYTRLIPLTFLLGFYVSNVVSRWWRQFESLPWPEDLLSVLCLVIPGRDEKSQLRRHTIARYVNLTAALAWREISSKIRRRFPTMRHIVDSGLMTDKEFELLNKISGEVKSVRWMTPLHWVQQILADEIKENAPMASLTNQFVQELKQYRSAFRKLFCHDWVCVPLVYTQVAALATYAYFAFCLLGRQFLDPEKKYKRYEIDFIVPIFTIVQFLFFVGWFKVGQDLMRPFGMDDDDIELDYIFERDVVTSFAIVNRLQMTEYVPLENDAFWSSLNEGKIQAIPHTGLSCQTKQHRPLRHVRSYRPVNKDDIEEGHTRCAAMMRRWRGYE</sequence>
<keyword evidence="6" id="KW-0868">Chloride</keyword>
<keyword evidence="2 6" id="KW-0812">Transmembrane</keyword>
<dbReference type="GO" id="GO:0005254">
    <property type="term" value="F:chloride channel activity"/>
    <property type="evidence" value="ECO:0007669"/>
    <property type="project" value="UniProtKB-KW"/>
</dbReference>
<keyword evidence="6" id="KW-0407">Ion channel</keyword>
<accession>A0A0B2UNP8</accession>
<evidence type="ECO:0000313" key="7">
    <source>
        <dbReference type="EMBL" id="KHN70697.1"/>
    </source>
</evidence>
<gene>
    <name evidence="7" type="primary">F32B6.9</name>
    <name evidence="7" type="ORF">Tcan_10271</name>
</gene>
<organism evidence="7 8">
    <name type="scientific">Toxocara canis</name>
    <name type="common">Canine roundworm</name>
    <dbReference type="NCBI Taxonomy" id="6265"/>
    <lineage>
        <taxon>Eukaryota</taxon>
        <taxon>Metazoa</taxon>
        <taxon>Ecdysozoa</taxon>
        <taxon>Nematoda</taxon>
        <taxon>Chromadorea</taxon>
        <taxon>Rhabditida</taxon>
        <taxon>Spirurina</taxon>
        <taxon>Ascaridomorpha</taxon>
        <taxon>Ascaridoidea</taxon>
        <taxon>Toxocaridae</taxon>
        <taxon>Toxocara</taxon>
    </lineage>
</organism>
<comment type="subcellular location">
    <subcellularLocation>
        <location evidence="6">Cell membrane</location>
        <topology evidence="6">Multi-pass membrane protein</topology>
    </subcellularLocation>
    <subcellularLocation>
        <location evidence="1">Membrane</location>
    </subcellularLocation>
</comment>
<name>A0A0B2UNP8_TOXCA</name>